<dbReference type="HOGENOM" id="CLU_2372298_0_0_1"/>
<reference evidence="1 2" key="1">
    <citation type="submission" date="2014-04" db="EMBL/GenBank/DDBJ databases">
        <title>Evolutionary Origins and Diversification of the Mycorrhizal Mutualists.</title>
        <authorList>
            <consortium name="DOE Joint Genome Institute"/>
            <consortium name="Mycorrhizal Genomics Consortium"/>
            <person name="Kohler A."/>
            <person name="Kuo A."/>
            <person name="Nagy L.G."/>
            <person name="Floudas D."/>
            <person name="Copeland A."/>
            <person name="Barry K.W."/>
            <person name="Cichocki N."/>
            <person name="Veneault-Fourrey C."/>
            <person name="LaButti K."/>
            <person name="Lindquist E.A."/>
            <person name="Lipzen A."/>
            <person name="Lundell T."/>
            <person name="Morin E."/>
            <person name="Murat C."/>
            <person name="Riley R."/>
            <person name="Ohm R."/>
            <person name="Sun H."/>
            <person name="Tunlid A."/>
            <person name="Henrissat B."/>
            <person name="Grigoriev I.V."/>
            <person name="Hibbett D.S."/>
            <person name="Martin F."/>
        </authorList>
    </citation>
    <scope>NUCLEOTIDE SEQUENCE [LARGE SCALE GENOMIC DNA]</scope>
    <source>
        <strain evidence="1 2">Koide BX008</strain>
    </source>
</reference>
<dbReference type="AlphaFoldDB" id="A0A0C2SW28"/>
<accession>A0A0C2SW28</accession>
<dbReference type="EMBL" id="KN818231">
    <property type="protein sequence ID" value="KIL67650.1"/>
    <property type="molecule type" value="Genomic_DNA"/>
</dbReference>
<gene>
    <name evidence="1" type="ORF">M378DRAFT_270849</name>
</gene>
<keyword evidence="2" id="KW-1185">Reference proteome</keyword>
<dbReference type="InParanoid" id="A0A0C2SW28"/>
<evidence type="ECO:0000313" key="1">
    <source>
        <dbReference type="EMBL" id="KIL67650.1"/>
    </source>
</evidence>
<name>A0A0C2SW28_AMAMK</name>
<organism evidence="1 2">
    <name type="scientific">Amanita muscaria (strain Koide BX008)</name>
    <dbReference type="NCBI Taxonomy" id="946122"/>
    <lineage>
        <taxon>Eukaryota</taxon>
        <taxon>Fungi</taxon>
        <taxon>Dikarya</taxon>
        <taxon>Basidiomycota</taxon>
        <taxon>Agaricomycotina</taxon>
        <taxon>Agaricomycetes</taxon>
        <taxon>Agaricomycetidae</taxon>
        <taxon>Agaricales</taxon>
        <taxon>Pluteineae</taxon>
        <taxon>Amanitaceae</taxon>
        <taxon>Amanita</taxon>
    </lineage>
</organism>
<evidence type="ECO:0000313" key="2">
    <source>
        <dbReference type="Proteomes" id="UP000054549"/>
    </source>
</evidence>
<proteinExistence type="predicted"/>
<protein>
    <submittedName>
        <fullName evidence="1">Uncharacterized protein</fullName>
    </submittedName>
</protein>
<sequence>MPPTGKSCNVLLCAPFLATRASKGSSLPEIPLMIHPSLKACQARLSKNGRAFKPDSLAKSRRVFEIFCLETLRGGIMPVISSCRQQSSVKALTAQ</sequence>
<dbReference type="Proteomes" id="UP000054549">
    <property type="component" value="Unassembled WGS sequence"/>
</dbReference>